<accession>A0ABU6X0V4</accession>
<dbReference type="EMBL" id="JASCZI010211455">
    <property type="protein sequence ID" value="MED6191764.1"/>
    <property type="molecule type" value="Genomic_DNA"/>
</dbReference>
<protein>
    <submittedName>
        <fullName evidence="2">Uncharacterized protein</fullName>
    </submittedName>
</protein>
<evidence type="ECO:0000256" key="1">
    <source>
        <dbReference type="SAM" id="MobiDB-lite"/>
    </source>
</evidence>
<reference evidence="2 3" key="1">
    <citation type="journal article" date="2023" name="Plants (Basel)">
        <title>Bridging the Gap: Combining Genomics and Transcriptomics Approaches to Understand Stylosanthes scabra, an Orphan Legume from the Brazilian Caatinga.</title>
        <authorList>
            <person name="Ferreira-Neto J.R.C."/>
            <person name="da Silva M.D."/>
            <person name="Binneck E."/>
            <person name="de Melo N.F."/>
            <person name="da Silva R.H."/>
            <person name="de Melo A.L.T.M."/>
            <person name="Pandolfi V."/>
            <person name="Bustamante F.O."/>
            <person name="Brasileiro-Vidal A.C."/>
            <person name="Benko-Iseppon A.M."/>
        </authorList>
    </citation>
    <scope>NUCLEOTIDE SEQUENCE [LARGE SCALE GENOMIC DNA]</scope>
    <source>
        <tissue evidence="2">Leaves</tissue>
    </source>
</reference>
<comment type="caution">
    <text evidence="2">The sequence shown here is derived from an EMBL/GenBank/DDBJ whole genome shotgun (WGS) entry which is preliminary data.</text>
</comment>
<dbReference type="Proteomes" id="UP001341840">
    <property type="component" value="Unassembled WGS sequence"/>
</dbReference>
<evidence type="ECO:0000313" key="3">
    <source>
        <dbReference type="Proteomes" id="UP001341840"/>
    </source>
</evidence>
<feature type="compositionally biased region" description="Basic and acidic residues" evidence="1">
    <location>
        <begin position="14"/>
        <end position="23"/>
    </location>
</feature>
<keyword evidence="3" id="KW-1185">Reference proteome</keyword>
<gene>
    <name evidence="2" type="ORF">PIB30_003567</name>
</gene>
<feature type="region of interest" description="Disordered" evidence="1">
    <location>
        <begin position="1"/>
        <end position="30"/>
    </location>
</feature>
<sequence>MVAKEDIMEEDNVSEGREGDGGRGRRGQVPIVASRTTTAGQRTGHGVGLKSGAAADPVSRLVASGEITPICNFAGDYTRQGLSRFSTVRTTTPGADSEWASHWSCSRPGAPYLRVRQFHPLLSSSVARRLTNDLTSMGKRAYVVPSQGRR</sequence>
<proteinExistence type="predicted"/>
<name>A0ABU6X0V4_9FABA</name>
<evidence type="ECO:0000313" key="2">
    <source>
        <dbReference type="EMBL" id="MED6191764.1"/>
    </source>
</evidence>
<organism evidence="2 3">
    <name type="scientific">Stylosanthes scabra</name>
    <dbReference type="NCBI Taxonomy" id="79078"/>
    <lineage>
        <taxon>Eukaryota</taxon>
        <taxon>Viridiplantae</taxon>
        <taxon>Streptophyta</taxon>
        <taxon>Embryophyta</taxon>
        <taxon>Tracheophyta</taxon>
        <taxon>Spermatophyta</taxon>
        <taxon>Magnoliopsida</taxon>
        <taxon>eudicotyledons</taxon>
        <taxon>Gunneridae</taxon>
        <taxon>Pentapetalae</taxon>
        <taxon>rosids</taxon>
        <taxon>fabids</taxon>
        <taxon>Fabales</taxon>
        <taxon>Fabaceae</taxon>
        <taxon>Papilionoideae</taxon>
        <taxon>50 kb inversion clade</taxon>
        <taxon>dalbergioids sensu lato</taxon>
        <taxon>Dalbergieae</taxon>
        <taxon>Pterocarpus clade</taxon>
        <taxon>Stylosanthes</taxon>
    </lineage>
</organism>